<accession>E3M1G7</accession>
<dbReference type="Proteomes" id="UP000008281">
    <property type="component" value="Unassembled WGS sequence"/>
</dbReference>
<evidence type="ECO:0000313" key="2">
    <source>
        <dbReference type="Proteomes" id="UP000008281"/>
    </source>
</evidence>
<keyword evidence="2" id="KW-1185">Reference proteome</keyword>
<dbReference type="EMBL" id="DS268421">
    <property type="protein sequence ID" value="EFO88720.1"/>
    <property type="molecule type" value="Genomic_DNA"/>
</dbReference>
<proteinExistence type="predicted"/>
<dbReference type="HOGENOM" id="CLU_1887664_0_0_1"/>
<name>E3M1G7_CAERE</name>
<sequence length="135" mass="15413">MDQVVNIPDVEPMEEALASPPPAVELNDVVDQDQEQHAAEPAPEYHDLIAVVHHHDDVELQELFQQVYGNYWPIEELEYLANHLHNIDVENDPPPSPEGSIGDLQVEEHDQNGWFGFFFLEGIEILDLQDSHKTK</sequence>
<dbReference type="CTD" id="9804233"/>
<reference evidence="1" key="1">
    <citation type="submission" date="2007-07" db="EMBL/GenBank/DDBJ databases">
        <title>PCAP assembly of the Caenorhabditis remanei genome.</title>
        <authorList>
            <consortium name="The Caenorhabditis remanei Sequencing Consortium"/>
            <person name="Wilson R.K."/>
        </authorList>
    </citation>
    <scope>NUCLEOTIDE SEQUENCE [LARGE SCALE GENOMIC DNA]</scope>
    <source>
        <strain evidence="1">PB4641</strain>
    </source>
</reference>
<organism evidence="2">
    <name type="scientific">Caenorhabditis remanei</name>
    <name type="common">Caenorhabditis vulgaris</name>
    <dbReference type="NCBI Taxonomy" id="31234"/>
    <lineage>
        <taxon>Eukaryota</taxon>
        <taxon>Metazoa</taxon>
        <taxon>Ecdysozoa</taxon>
        <taxon>Nematoda</taxon>
        <taxon>Chromadorea</taxon>
        <taxon>Rhabditida</taxon>
        <taxon>Rhabditina</taxon>
        <taxon>Rhabditomorpha</taxon>
        <taxon>Rhabditoidea</taxon>
        <taxon>Rhabditidae</taxon>
        <taxon>Peloderinae</taxon>
        <taxon>Caenorhabditis</taxon>
    </lineage>
</organism>
<dbReference type="GeneID" id="9804233"/>
<evidence type="ECO:0000313" key="1">
    <source>
        <dbReference type="EMBL" id="EFO88720.1"/>
    </source>
</evidence>
<dbReference type="AlphaFoldDB" id="E3M1G7"/>
<protein>
    <submittedName>
        <fullName evidence="1">Uncharacterized protein</fullName>
    </submittedName>
</protein>
<dbReference type="KEGG" id="crq:GCK72_006996"/>
<dbReference type="RefSeq" id="XP_003109931.2">
    <property type="nucleotide sequence ID" value="XM_003109883.2"/>
</dbReference>
<gene>
    <name evidence="1" type="ORF">CRE_06330</name>
</gene>